<feature type="compositionally biased region" description="Polar residues" evidence="1">
    <location>
        <begin position="595"/>
        <end position="613"/>
    </location>
</feature>
<keyword evidence="3" id="KW-1185">Reference proteome</keyword>
<name>A0A226DHQ7_FOLCA</name>
<protein>
    <submittedName>
        <fullName evidence="2">Uncharacterized protein</fullName>
    </submittedName>
</protein>
<feature type="region of interest" description="Disordered" evidence="1">
    <location>
        <begin position="582"/>
        <end position="613"/>
    </location>
</feature>
<dbReference type="AlphaFoldDB" id="A0A226DHQ7"/>
<evidence type="ECO:0000256" key="1">
    <source>
        <dbReference type="SAM" id="MobiDB-lite"/>
    </source>
</evidence>
<comment type="caution">
    <text evidence="2">The sequence shown here is derived from an EMBL/GenBank/DDBJ whole genome shotgun (WGS) entry which is preliminary data.</text>
</comment>
<dbReference type="InterPro" id="IPR011990">
    <property type="entry name" value="TPR-like_helical_dom_sf"/>
</dbReference>
<organism evidence="2 3">
    <name type="scientific">Folsomia candida</name>
    <name type="common">Springtail</name>
    <dbReference type="NCBI Taxonomy" id="158441"/>
    <lineage>
        <taxon>Eukaryota</taxon>
        <taxon>Metazoa</taxon>
        <taxon>Ecdysozoa</taxon>
        <taxon>Arthropoda</taxon>
        <taxon>Hexapoda</taxon>
        <taxon>Collembola</taxon>
        <taxon>Entomobryomorpha</taxon>
        <taxon>Isotomoidea</taxon>
        <taxon>Isotomidae</taxon>
        <taxon>Proisotominae</taxon>
        <taxon>Folsomia</taxon>
    </lineage>
</organism>
<sequence length="695" mass="79832">MFTCTTVFQNNFIIICLNFLKMGRNKVKKNNHDITISELETPLKWINELPELELTVADLSSIEHWLHRHCSTSETTKQTICVQPCKLLARACIQICVECTSKNCGTAQASLNWLSVLRSEYAAQFSVMNIDPESLTYIVDAMKLCVKDLHTRNCDSNSDCGYEGSLSDLQIDFKLLSKPTQNTVRCLQSVKLLFYSTLYFPLGVQEHFAKELCIPKSKNPMDEYLPSSELTHQYVRILRRIRHQSRNETLGIKAVIPWPQELTWINKALKLDPKNHKIKTTLYELLYDFVQIKTKITYWTPFEICGQQFTTCEQIGNYDKAIRHFKTAMEAKPLSPKYTLTYLRALVASVDVEKFVGTRCEMVPIITQAIQDKILFGILHKWAPWNIRHMQFLIGLMNWISDGAFKEWLRFVGYSKFLEQFNYLSPFGMKILMLPTEGSAVTIEALINHCTKLKHLRDTTLSEYDFITSLRNFLSQRFGQQDHKSRARLDHWTGNVYNELYSRNLRPVKKLIKIKKNEEILLSPTDWLRLQEKRLIAEIDQGKRIEKQAWYNNKIKPENTYQIKLPYESGSRIHGNLTSAEVKSKNAGSGKMGESSKTGIGTRTSGLKSNPDSCGTLLEKKGATEVTEIIASKSLLKKVTSQGQQTFNVNVVPSKVKRGIKFVKKESEKKVPKAIVGRIGKRENKMMDFDFSIAN</sequence>
<dbReference type="Gene3D" id="1.25.40.10">
    <property type="entry name" value="Tetratricopeptide repeat domain"/>
    <property type="match status" value="1"/>
</dbReference>
<dbReference type="EMBL" id="LNIX01000018">
    <property type="protein sequence ID" value="OXA45095.1"/>
    <property type="molecule type" value="Genomic_DNA"/>
</dbReference>
<gene>
    <name evidence="2" type="ORF">Fcan01_20362</name>
</gene>
<evidence type="ECO:0000313" key="2">
    <source>
        <dbReference type="EMBL" id="OXA45095.1"/>
    </source>
</evidence>
<dbReference type="Proteomes" id="UP000198287">
    <property type="component" value="Unassembled WGS sequence"/>
</dbReference>
<reference evidence="2 3" key="1">
    <citation type="submission" date="2015-12" db="EMBL/GenBank/DDBJ databases">
        <title>The genome of Folsomia candida.</title>
        <authorList>
            <person name="Faddeeva A."/>
            <person name="Derks M.F."/>
            <person name="Anvar Y."/>
            <person name="Smit S."/>
            <person name="Van Straalen N."/>
            <person name="Roelofs D."/>
        </authorList>
    </citation>
    <scope>NUCLEOTIDE SEQUENCE [LARGE SCALE GENOMIC DNA]</scope>
    <source>
        <strain evidence="2 3">VU population</strain>
        <tissue evidence="2">Whole body</tissue>
    </source>
</reference>
<accession>A0A226DHQ7</accession>
<proteinExistence type="predicted"/>
<evidence type="ECO:0000313" key="3">
    <source>
        <dbReference type="Proteomes" id="UP000198287"/>
    </source>
</evidence>